<proteinExistence type="inferred from homology"/>
<dbReference type="Gene3D" id="1.10.150.130">
    <property type="match status" value="1"/>
</dbReference>
<dbReference type="SUPFAM" id="SSF56349">
    <property type="entry name" value="DNA breaking-rejoining enzymes"/>
    <property type="match status" value="1"/>
</dbReference>
<dbReference type="InterPro" id="IPR028259">
    <property type="entry name" value="AP2-like_int_N"/>
</dbReference>
<keyword evidence="7" id="KW-1185">Reference proteome</keyword>
<dbReference type="Proteomes" id="UP001597109">
    <property type="component" value="Unassembled WGS sequence"/>
</dbReference>
<keyword evidence="3" id="KW-0238">DNA-binding</keyword>
<dbReference type="PANTHER" id="PTHR30349">
    <property type="entry name" value="PHAGE INTEGRASE-RELATED"/>
    <property type="match status" value="1"/>
</dbReference>
<dbReference type="Pfam" id="PF00589">
    <property type="entry name" value="Phage_integrase"/>
    <property type="match status" value="1"/>
</dbReference>
<dbReference type="EMBL" id="JBHTKI010000018">
    <property type="protein sequence ID" value="MFD1032130.1"/>
    <property type="molecule type" value="Genomic_DNA"/>
</dbReference>
<protein>
    <submittedName>
        <fullName evidence="6">Tyrosine-type recombinase/integrase</fullName>
    </submittedName>
</protein>
<feature type="domain" description="Tyr recombinase" evidence="5">
    <location>
        <begin position="177"/>
        <end position="377"/>
    </location>
</feature>
<dbReference type="Pfam" id="PF14659">
    <property type="entry name" value="Phage_int_SAM_3"/>
    <property type="match status" value="1"/>
</dbReference>
<evidence type="ECO:0000259" key="5">
    <source>
        <dbReference type="PROSITE" id="PS51898"/>
    </source>
</evidence>
<evidence type="ECO:0000313" key="7">
    <source>
        <dbReference type="Proteomes" id="UP001597109"/>
    </source>
</evidence>
<dbReference type="InterPro" id="IPR004107">
    <property type="entry name" value="Integrase_SAM-like_N"/>
</dbReference>
<dbReference type="InterPro" id="IPR010998">
    <property type="entry name" value="Integrase_recombinase_N"/>
</dbReference>
<organism evidence="6 7">
    <name type="scientific">Metaplanococcus flavidus</name>
    <dbReference type="NCBI Taxonomy" id="569883"/>
    <lineage>
        <taxon>Bacteria</taxon>
        <taxon>Bacillati</taxon>
        <taxon>Bacillota</taxon>
        <taxon>Bacilli</taxon>
        <taxon>Bacillales</taxon>
        <taxon>Caryophanaceae</taxon>
        <taxon>Metaplanococcus</taxon>
    </lineage>
</organism>
<dbReference type="InterPro" id="IPR050090">
    <property type="entry name" value="Tyrosine_recombinase_XerCD"/>
</dbReference>
<keyword evidence="2" id="KW-0229">DNA integration</keyword>
<sequence length="398" mass="46691">MSKQTTIKSYKLKSNATRYMFHLYIGVDPLTGKELSTTRRGFKTQKEAKDEMAKLKGEIRNGSYKKQATETYQDVYDIYIEHYENTVQDSTFLKTVRIFKNHILPTMGQYKIDKIDVAICQKHVNQWAKKLKRFTMIKAYAAKVLTFAMKRGFIDRNPFDLVEIPVVKKQISIDEEENENFYNREQLVELLDCFKKENNLKRYAFFHLLAYSGMRKGEAFALMWKDINFTSSEIRINKAIARGEQGLYLGPTKNGLPRTIKLDKTTMQLLKEWKHELAKEYLKHGYNTLKPNQFIFPNSENQIHEPNKTFPWLIRILKKYKLNPVTTHGLRHTHCSLLFEAGATIKEVQYRLGHKDVKTTLDVYAHVTKKARAETIDKFEKYLTILPLSDEVTDEVFD</sequence>
<keyword evidence="4" id="KW-0233">DNA recombination</keyword>
<comment type="caution">
    <text evidence="6">The sequence shown here is derived from an EMBL/GenBank/DDBJ whole genome shotgun (WGS) entry which is preliminary data.</text>
</comment>
<comment type="similarity">
    <text evidence="1">Belongs to the 'phage' integrase family.</text>
</comment>
<evidence type="ECO:0000256" key="4">
    <source>
        <dbReference type="ARBA" id="ARBA00023172"/>
    </source>
</evidence>
<dbReference type="InterPro" id="IPR013762">
    <property type="entry name" value="Integrase-like_cat_sf"/>
</dbReference>
<dbReference type="PROSITE" id="PS51898">
    <property type="entry name" value="TYR_RECOMBINASE"/>
    <property type="match status" value="1"/>
</dbReference>
<accession>A0ABW3LC09</accession>
<dbReference type="CDD" id="cd01189">
    <property type="entry name" value="INT_ICEBs1_C_like"/>
    <property type="match status" value="1"/>
</dbReference>
<dbReference type="InterPro" id="IPR011010">
    <property type="entry name" value="DNA_brk_join_enz"/>
</dbReference>
<dbReference type="PANTHER" id="PTHR30349:SF64">
    <property type="entry name" value="PROPHAGE INTEGRASE INTD-RELATED"/>
    <property type="match status" value="1"/>
</dbReference>
<evidence type="ECO:0000256" key="2">
    <source>
        <dbReference type="ARBA" id="ARBA00022908"/>
    </source>
</evidence>
<reference evidence="7" key="1">
    <citation type="journal article" date="2019" name="Int. J. Syst. Evol. Microbiol.">
        <title>The Global Catalogue of Microorganisms (GCM) 10K type strain sequencing project: providing services to taxonomists for standard genome sequencing and annotation.</title>
        <authorList>
            <consortium name="The Broad Institute Genomics Platform"/>
            <consortium name="The Broad Institute Genome Sequencing Center for Infectious Disease"/>
            <person name="Wu L."/>
            <person name="Ma J."/>
        </authorList>
    </citation>
    <scope>NUCLEOTIDE SEQUENCE [LARGE SCALE GENOMIC DNA]</scope>
    <source>
        <strain evidence="7">CCUG 56756</strain>
    </source>
</reference>
<dbReference type="Pfam" id="PF14657">
    <property type="entry name" value="Arm-DNA-bind_4"/>
    <property type="match status" value="1"/>
</dbReference>
<name>A0ABW3LC09_9BACL</name>
<dbReference type="Gene3D" id="1.10.443.10">
    <property type="entry name" value="Intergrase catalytic core"/>
    <property type="match status" value="1"/>
</dbReference>
<evidence type="ECO:0000313" key="6">
    <source>
        <dbReference type="EMBL" id="MFD1032130.1"/>
    </source>
</evidence>
<gene>
    <name evidence="6" type="ORF">ACFQ1X_11885</name>
</gene>
<evidence type="ECO:0000256" key="1">
    <source>
        <dbReference type="ARBA" id="ARBA00008857"/>
    </source>
</evidence>
<dbReference type="InterPro" id="IPR002104">
    <property type="entry name" value="Integrase_catalytic"/>
</dbReference>
<evidence type="ECO:0000256" key="3">
    <source>
        <dbReference type="ARBA" id="ARBA00023125"/>
    </source>
</evidence>
<dbReference type="RefSeq" id="WP_144841684.1">
    <property type="nucleotide sequence ID" value="NZ_JBHTKI010000018.1"/>
</dbReference>